<comment type="caution">
    <text evidence="2">The sequence shown here is derived from an EMBL/GenBank/DDBJ whole genome shotgun (WGS) entry which is preliminary data.</text>
</comment>
<name>A0A367KPJ3_RHIST</name>
<proteinExistence type="predicted"/>
<dbReference type="AlphaFoldDB" id="A0A367KPJ3"/>
<feature type="coiled-coil region" evidence="1">
    <location>
        <begin position="80"/>
        <end position="114"/>
    </location>
</feature>
<evidence type="ECO:0000313" key="3">
    <source>
        <dbReference type="Proteomes" id="UP000253551"/>
    </source>
</evidence>
<dbReference type="Proteomes" id="UP000253551">
    <property type="component" value="Unassembled WGS sequence"/>
</dbReference>
<dbReference type="STRING" id="4846.A0A367KPJ3"/>
<reference evidence="2 3" key="1">
    <citation type="journal article" date="2018" name="G3 (Bethesda)">
        <title>Phylogenetic and Phylogenomic Definition of Rhizopus Species.</title>
        <authorList>
            <person name="Gryganskyi A.P."/>
            <person name="Golan J."/>
            <person name="Dolatabadi S."/>
            <person name="Mondo S."/>
            <person name="Robb S."/>
            <person name="Idnurm A."/>
            <person name="Muszewska A."/>
            <person name="Steczkiewicz K."/>
            <person name="Masonjones S."/>
            <person name="Liao H.L."/>
            <person name="Gajdeczka M.T."/>
            <person name="Anike F."/>
            <person name="Vuek A."/>
            <person name="Anishchenko I.M."/>
            <person name="Voigt K."/>
            <person name="de Hoog G.S."/>
            <person name="Smith M.E."/>
            <person name="Heitman J."/>
            <person name="Vilgalys R."/>
            <person name="Stajich J.E."/>
        </authorList>
    </citation>
    <scope>NUCLEOTIDE SEQUENCE [LARGE SCALE GENOMIC DNA]</scope>
    <source>
        <strain evidence="2 3">LSU 92-RS-03</strain>
    </source>
</reference>
<protein>
    <submittedName>
        <fullName evidence="2">Uncharacterized protein</fullName>
    </submittedName>
</protein>
<evidence type="ECO:0000256" key="1">
    <source>
        <dbReference type="SAM" id="Coils"/>
    </source>
</evidence>
<accession>A0A367KPJ3</accession>
<organism evidence="2 3">
    <name type="scientific">Rhizopus stolonifer</name>
    <name type="common">Rhizopus nigricans</name>
    <dbReference type="NCBI Taxonomy" id="4846"/>
    <lineage>
        <taxon>Eukaryota</taxon>
        <taxon>Fungi</taxon>
        <taxon>Fungi incertae sedis</taxon>
        <taxon>Mucoromycota</taxon>
        <taxon>Mucoromycotina</taxon>
        <taxon>Mucoromycetes</taxon>
        <taxon>Mucorales</taxon>
        <taxon>Mucorineae</taxon>
        <taxon>Rhizopodaceae</taxon>
        <taxon>Rhizopus</taxon>
    </lineage>
</organism>
<dbReference type="EMBL" id="PJQM01000777">
    <property type="protein sequence ID" value="RCI04134.1"/>
    <property type="molecule type" value="Genomic_DNA"/>
</dbReference>
<keyword evidence="1" id="KW-0175">Coiled coil</keyword>
<evidence type="ECO:0000313" key="2">
    <source>
        <dbReference type="EMBL" id="RCI04134.1"/>
    </source>
</evidence>
<dbReference type="OrthoDB" id="10256309at2759"/>
<gene>
    <name evidence="2" type="ORF">CU098_009841</name>
</gene>
<sequence>MTESIDQLALAISNVSHVERPYLHNLLTIKKFEIAKEPIDIEHREALSKVTMWETERHNLDAWTLQWLLAKATCSIQSEKDRTQKGLEKAKVLVAETEEKVRQENDKIHQVEVQNEKYAVDYRELQKYREEFLVLLDKALPNETSKTQEYKDRIEETKQKSQEKFENIKKLDKVKEYLKNADLALLEAILELRASTVKESLMGQGKVYFPETAYECLAKAREEYPDLPGFASPTEYVNEADNTGAYYSPMQKYLWDVRKKIADLILWCDEEAISLLDKETELQIELGQYTDEYNLRRRDALKK</sequence>
<keyword evidence="3" id="KW-1185">Reference proteome</keyword>